<evidence type="ECO:0000313" key="4">
    <source>
        <dbReference type="EnsemblMetazoa" id="G15982.1:cds"/>
    </source>
</evidence>
<protein>
    <recommendedName>
        <fullName evidence="3">B box-type domain-containing protein</fullName>
    </recommendedName>
</protein>
<reference evidence="4" key="1">
    <citation type="submission" date="2022-08" db="UniProtKB">
        <authorList>
            <consortium name="EnsemblMetazoa"/>
        </authorList>
    </citation>
    <scope>IDENTIFICATION</scope>
    <source>
        <strain evidence="4">05x7-T-G4-1.051#20</strain>
    </source>
</reference>
<dbReference type="PROSITE" id="PS50119">
    <property type="entry name" value="ZF_BBOX"/>
    <property type="match status" value="1"/>
</dbReference>
<dbReference type="Proteomes" id="UP000005408">
    <property type="component" value="Unassembled WGS sequence"/>
</dbReference>
<dbReference type="Pfam" id="PF00643">
    <property type="entry name" value="zf-B_box"/>
    <property type="match status" value="1"/>
</dbReference>
<dbReference type="PANTHER" id="PTHR24103">
    <property type="entry name" value="E3 UBIQUITIN-PROTEIN LIGASE TRIM"/>
    <property type="match status" value="1"/>
</dbReference>
<dbReference type="SMART" id="SM00336">
    <property type="entry name" value="BBOX"/>
    <property type="match status" value="1"/>
</dbReference>
<dbReference type="SUPFAM" id="SSF57845">
    <property type="entry name" value="B-box zinc-binding domain"/>
    <property type="match status" value="1"/>
</dbReference>
<proteinExistence type="predicted"/>
<feature type="coiled-coil region" evidence="2">
    <location>
        <begin position="71"/>
        <end position="98"/>
    </location>
</feature>
<evidence type="ECO:0000256" key="2">
    <source>
        <dbReference type="SAM" id="Coils"/>
    </source>
</evidence>
<dbReference type="AlphaFoldDB" id="A0A8W8IV21"/>
<dbReference type="InterPro" id="IPR050143">
    <property type="entry name" value="TRIM/RBCC"/>
</dbReference>
<keyword evidence="1" id="KW-0479">Metal-binding</keyword>
<feature type="domain" description="B box-type" evidence="3">
    <location>
        <begin position="1"/>
        <end position="41"/>
    </location>
</feature>
<sequence length="197" mass="22460">PLSEICTEHNETLIIFCRDCKLPVCTECVRTTHKEHEWIQLQKAGQLMRKKLAQHRKDMVKTHLPNFMACLEKARIAKETVQRQRKEKMEEIVAQRDEIISAVTGLSQVMLDSCNEDLKINDGIITQMENDVAELETVASKLQESTLSCASDTEAIQMEIRLSSILQKTVPVDVAFNTKIYFIPGEIDIDQLENMLG</sequence>
<dbReference type="GO" id="GO:0008270">
    <property type="term" value="F:zinc ion binding"/>
    <property type="evidence" value="ECO:0007669"/>
    <property type="project" value="UniProtKB-KW"/>
</dbReference>
<dbReference type="EnsemblMetazoa" id="G15982.1">
    <property type="protein sequence ID" value="G15982.1:cds"/>
    <property type="gene ID" value="G15982"/>
</dbReference>
<evidence type="ECO:0000313" key="5">
    <source>
        <dbReference type="Proteomes" id="UP000005408"/>
    </source>
</evidence>
<keyword evidence="2" id="KW-0175">Coiled coil</keyword>
<organism evidence="4 5">
    <name type="scientific">Magallana gigas</name>
    <name type="common">Pacific oyster</name>
    <name type="synonym">Crassostrea gigas</name>
    <dbReference type="NCBI Taxonomy" id="29159"/>
    <lineage>
        <taxon>Eukaryota</taxon>
        <taxon>Metazoa</taxon>
        <taxon>Spiralia</taxon>
        <taxon>Lophotrochozoa</taxon>
        <taxon>Mollusca</taxon>
        <taxon>Bivalvia</taxon>
        <taxon>Autobranchia</taxon>
        <taxon>Pteriomorphia</taxon>
        <taxon>Ostreida</taxon>
        <taxon>Ostreoidea</taxon>
        <taxon>Ostreidae</taxon>
        <taxon>Magallana</taxon>
    </lineage>
</organism>
<name>A0A8W8IV21_MAGGI</name>
<dbReference type="InterPro" id="IPR000315">
    <property type="entry name" value="Znf_B-box"/>
</dbReference>
<keyword evidence="1" id="KW-0862">Zinc</keyword>
<evidence type="ECO:0000256" key="1">
    <source>
        <dbReference type="PROSITE-ProRule" id="PRU00024"/>
    </source>
</evidence>
<keyword evidence="5" id="KW-1185">Reference proteome</keyword>
<dbReference type="Gene3D" id="3.30.160.60">
    <property type="entry name" value="Classic Zinc Finger"/>
    <property type="match status" value="1"/>
</dbReference>
<evidence type="ECO:0000259" key="3">
    <source>
        <dbReference type="PROSITE" id="PS50119"/>
    </source>
</evidence>
<keyword evidence="1" id="KW-0863">Zinc-finger</keyword>
<accession>A0A8W8IV21</accession>